<dbReference type="GO" id="GO:0006508">
    <property type="term" value="P:proteolysis"/>
    <property type="evidence" value="ECO:0007669"/>
    <property type="project" value="UniProtKB-KW"/>
</dbReference>
<dbReference type="EMBL" id="GBRD01010685">
    <property type="protein sequence ID" value="JAG55139.1"/>
    <property type="molecule type" value="Transcribed_RNA"/>
</dbReference>
<dbReference type="EMBL" id="GBHO01029610">
    <property type="protein sequence ID" value="JAG13994.1"/>
    <property type="molecule type" value="Transcribed_RNA"/>
</dbReference>
<dbReference type="InterPro" id="IPR051487">
    <property type="entry name" value="Ser/Thr_Proteases_Immune/Dev"/>
</dbReference>
<reference evidence="5" key="3">
    <citation type="submission" date="2014-09" db="EMBL/GenBank/DDBJ databases">
        <authorList>
            <person name="Magalhaes I.L.F."/>
            <person name="Oliveira U."/>
            <person name="Santos F.R."/>
            <person name="Vidigal T.H.D.A."/>
            <person name="Brescovit A.D."/>
            <person name="Santos A.J."/>
        </authorList>
    </citation>
    <scope>NUCLEOTIDE SEQUENCE</scope>
</reference>
<keyword evidence="1" id="KW-1015">Disulfide bond</keyword>
<dbReference type="PANTHER" id="PTHR24256">
    <property type="entry name" value="TRYPTASE-RELATED"/>
    <property type="match status" value="1"/>
</dbReference>
<comment type="similarity">
    <text evidence="2">Belongs to the peptidase S1 family. CLIP subfamily.</text>
</comment>
<feature type="non-terminal residue" evidence="4">
    <location>
        <position position="1"/>
    </location>
</feature>
<dbReference type="Gene3D" id="2.40.10.10">
    <property type="entry name" value="Trypsin-like serine proteases"/>
    <property type="match status" value="1"/>
</dbReference>
<evidence type="ECO:0000256" key="1">
    <source>
        <dbReference type="ARBA" id="ARBA00023157"/>
    </source>
</evidence>
<keyword evidence="4" id="KW-0645">Protease</keyword>
<dbReference type="SUPFAM" id="SSF50494">
    <property type="entry name" value="Trypsin-like serine proteases"/>
    <property type="match status" value="1"/>
</dbReference>
<evidence type="ECO:0000259" key="3">
    <source>
        <dbReference type="PROSITE" id="PS50240"/>
    </source>
</evidence>
<accession>A0A0A9X1W2</accession>
<proteinExistence type="inferred from homology"/>
<dbReference type="PROSITE" id="PS50240">
    <property type="entry name" value="TRYPSIN_DOM"/>
    <property type="match status" value="1"/>
</dbReference>
<protein>
    <submittedName>
        <fullName evidence="4">Serine protease 48</fullName>
    </submittedName>
</protein>
<evidence type="ECO:0000313" key="4">
    <source>
        <dbReference type="EMBL" id="JAG13994.1"/>
    </source>
</evidence>
<evidence type="ECO:0000256" key="2">
    <source>
        <dbReference type="ARBA" id="ARBA00024195"/>
    </source>
</evidence>
<dbReference type="GO" id="GO:0004252">
    <property type="term" value="F:serine-type endopeptidase activity"/>
    <property type="evidence" value="ECO:0007669"/>
    <property type="project" value="InterPro"/>
</dbReference>
<dbReference type="InterPro" id="IPR001254">
    <property type="entry name" value="Trypsin_dom"/>
</dbReference>
<feature type="domain" description="Peptidase S1" evidence="3">
    <location>
        <begin position="1"/>
        <end position="126"/>
    </location>
</feature>
<dbReference type="Pfam" id="PF00089">
    <property type="entry name" value="Trypsin"/>
    <property type="match status" value="1"/>
</dbReference>
<reference evidence="4" key="1">
    <citation type="journal article" date="2014" name="PLoS ONE">
        <title>Transcriptome-Based Identification of ABC Transporters in the Western Tarnished Plant Bug Lygus hesperus.</title>
        <authorList>
            <person name="Hull J.J."/>
            <person name="Chaney K."/>
            <person name="Geib S.M."/>
            <person name="Fabrick J.A."/>
            <person name="Brent C.S."/>
            <person name="Walsh D."/>
            <person name="Lavine L.C."/>
        </authorList>
    </citation>
    <scope>NUCLEOTIDE SEQUENCE</scope>
</reference>
<reference evidence="4" key="2">
    <citation type="submission" date="2014-07" db="EMBL/GenBank/DDBJ databases">
        <authorList>
            <person name="Hull J."/>
        </authorList>
    </citation>
    <scope>NUCLEOTIDE SEQUENCE</scope>
</reference>
<keyword evidence="4" id="KW-0378">Hydrolase</keyword>
<dbReference type="InterPro" id="IPR043504">
    <property type="entry name" value="Peptidase_S1_PA_chymotrypsin"/>
</dbReference>
<organism evidence="4">
    <name type="scientific">Lygus hesperus</name>
    <name type="common">Western plant bug</name>
    <dbReference type="NCBI Taxonomy" id="30085"/>
    <lineage>
        <taxon>Eukaryota</taxon>
        <taxon>Metazoa</taxon>
        <taxon>Ecdysozoa</taxon>
        <taxon>Arthropoda</taxon>
        <taxon>Hexapoda</taxon>
        <taxon>Insecta</taxon>
        <taxon>Pterygota</taxon>
        <taxon>Neoptera</taxon>
        <taxon>Paraneoptera</taxon>
        <taxon>Hemiptera</taxon>
        <taxon>Heteroptera</taxon>
        <taxon>Panheteroptera</taxon>
        <taxon>Cimicomorpha</taxon>
        <taxon>Miridae</taxon>
        <taxon>Mirini</taxon>
        <taxon>Lygus</taxon>
    </lineage>
</organism>
<sequence length="159" mass="18359">KKSKCYVSGWGEYRRGAIPRGHEKSSRYLKSVRMYFINEEACRKIYARRPNTPSNLYKWDFRKHGQICVVSANNRESDCVGDSGGPFYCNNYVVAHVTLGYECGSWVPSVYSDLTPFLRWFKKASTLSMIRNTPSSMRDPDYQSLLVMGRMVVVMLRVT</sequence>
<dbReference type="InterPro" id="IPR009003">
    <property type="entry name" value="Peptidase_S1_PA"/>
</dbReference>
<evidence type="ECO:0000313" key="5">
    <source>
        <dbReference type="EMBL" id="JAG55139.1"/>
    </source>
</evidence>
<dbReference type="AlphaFoldDB" id="A0A0A9X1W2"/>
<gene>
    <name evidence="4" type="primary">Prss48</name>
    <name evidence="4" type="ORF">CM83_99031</name>
</gene>
<name>A0A0A9X1W2_LYGHE</name>